<evidence type="ECO:0000256" key="1">
    <source>
        <dbReference type="SAM" id="Phobius"/>
    </source>
</evidence>
<gene>
    <name evidence="2" type="ORF">UT75_C0001G0154</name>
</gene>
<proteinExistence type="predicted"/>
<evidence type="ECO:0000313" key="3">
    <source>
        <dbReference type="Proteomes" id="UP000034072"/>
    </source>
</evidence>
<sequence>MKTIIHIVAIFLIVMLAFCFPDASAIWAAVVILILLFVRIYPNKSFKIFNLLEIKNELSGINDRLSGLTSVIMNLKINMTQNNVAGESQPKSAAIESGTTKNIRLPNSMPFTATILEGDDKNN</sequence>
<feature type="transmembrane region" description="Helical" evidence="1">
    <location>
        <begin position="6"/>
        <end position="38"/>
    </location>
</feature>
<name>A0A0G0T2D2_9BACT</name>
<reference evidence="2 3" key="1">
    <citation type="journal article" date="2015" name="Nature">
        <title>rRNA introns, odd ribosomes, and small enigmatic genomes across a large radiation of phyla.</title>
        <authorList>
            <person name="Brown C.T."/>
            <person name="Hug L.A."/>
            <person name="Thomas B.C."/>
            <person name="Sharon I."/>
            <person name="Castelle C.J."/>
            <person name="Singh A."/>
            <person name="Wilkins M.J."/>
            <person name="Williams K.H."/>
            <person name="Banfield J.F."/>
        </authorList>
    </citation>
    <scope>NUCLEOTIDE SEQUENCE [LARGE SCALE GENOMIC DNA]</scope>
</reference>
<keyword evidence="1" id="KW-0472">Membrane</keyword>
<dbReference type="AlphaFoldDB" id="A0A0G0T2D2"/>
<protein>
    <submittedName>
        <fullName evidence="2">Uncharacterized protein</fullName>
    </submittedName>
</protein>
<comment type="caution">
    <text evidence="2">The sequence shown here is derived from an EMBL/GenBank/DDBJ whole genome shotgun (WGS) entry which is preliminary data.</text>
</comment>
<accession>A0A0G0T2D2</accession>
<keyword evidence="1" id="KW-0812">Transmembrane</keyword>
<keyword evidence="1" id="KW-1133">Transmembrane helix</keyword>
<evidence type="ECO:0000313" key="2">
    <source>
        <dbReference type="EMBL" id="KKR41250.1"/>
    </source>
</evidence>
<dbReference type="Proteomes" id="UP000034072">
    <property type="component" value="Unassembled WGS sequence"/>
</dbReference>
<dbReference type="EMBL" id="LBXZ01000001">
    <property type="protein sequence ID" value="KKR41250.1"/>
    <property type="molecule type" value="Genomic_DNA"/>
</dbReference>
<organism evidence="2 3">
    <name type="scientific">Candidatus Yanofskybacteria bacterium GW2011_GWE2_40_11</name>
    <dbReference type="NCBI Taxonomy" id="1619033"/>
    <lineage>
        <taxon>Bacteria</taxon>
        <taxon>Candidatus Yanofskyibacteriota</taxon>
    </lineage>
</organism>